<sequence length="89" mass="10282">MPSLRLSFSLMQSDSSQLFLYPPSENKNRNYWFPPILLLFGNNYCDCVTSDKWLVCGFQSLYCDNTNILPTQISDEWLKGNSTQTLIFA</sequence>
<name>A0A974GYJ9_XENLA</name>
<dbReference type="EMBL" id="KV500879">
    <property type="protein sequence ID" value="OCT55326.1"/>
    <property type="molecule type" value="Genomic_DNA"/>
</dbReference>
<proteinExistence type="predicted"/>
<evidence type="ECO:0000313" key="1">
    <source>
        <dbReference type="EMBL" id="OCT55326.1"/>
    </source>
</evidence>
<accession>A0A974GYJ9</accession>
<dbReference type="Proteomes" id="UP000694892">
    <property type="component" value="Unassembled WGS sequence"/>
</dbReference>
<dbReference type="AlphaFoldDB" id="A0A974GYJ9"/>
<protein>
    <submittedName>
        <fullName evidence="1">Uncharacterized protein</fullName>
    </submittedName>
</protein>
<gene>
    <name evidence="1" type="ORF">XELAEV_18002973mg</name>
</gene>
<organism evidence="1">
    <name type="scientific">Xenopus laevis</name>
    <name type="common">African clawed frog</name>
    <dbReference type="NCBI Taxonomy" id="8355"/>
    <lineage>
        <taxon>Eukaryota</taxon>
        <taxon>Metazoa</taxon>
        <taxon>Chordata</taxon>
        <taxon>Craniata</taxon>
        <taxon>Vertebrata</taxon>
        <taxon>Euteleostomi</taxon>
        <taxon>Amphibia</taxon>
        <taxon>Batrachia</taxon>
        <taxon>Anura</taxon>
        <taxon>Pipoidea</taxon>
        <taxon>Pipidae</taxon>
        <taxon>Xenopodinae</taxon>
        <taxon>Xenopus</taxon>
        <taxon>Xenopus</taxon>
    </lineage>
</organism>
<reference evidence="1" key="1">
    <citation type="submission" date="2016-05" db="EMBL/GenBank/DDBJ databases">
        <title>WGS assembly of Xenopus laevis.</title>
        <authorList>
            <person name="Session A."/>
            <person name="Uno Y."/>
            <person name="Kwon T."/>
            <person name="Chapman J."/>
            <person name="Toyoda A."/>
            <person name="Takahashi S."/>
            <person name="Fukui A."/>
            <person name="Hikosaka A."/>
            <person name="Putnam N."/>
            <person name="Stites J."/>
            <person name="Van Heeringen S."/>
            <person name="Quigley I."/>
            <person name="Heinz S."/>
            <person name="Hellsten U."/>
            <person name="Lyons J."/>
            <person name="Suzuki A."/>
            <person name="Kondo M."/>
            <person name="Ogino H."/>
            <person name="Ochi H."/>
            <person name="Bogdanovic O."/>
            <person name="Lister R."/>
            <person name="Georgiou G."/>
            <person name="Paranjpe S."/>
            <person name="Van Kruijsbergen I."/>
            <person name="Mozaffari S."/>
            <person name="Shu S."/>
            <person name="Schmutz J."/>
            <person name="Jenkins J."/>
            <person name="Grimwood J."/>
            <person name="Carlson J."/>
            <person name="Mitros T."/>
            <person name="Simakov O."/>
            <person name="Heald R."/>
            <person name="Miller K."/>
            <person name="Haudenschild C."/>
            <person name="Kuroki Y."/>
            <person name="Tanaka T."/>
            <person name="Michiue T."/>
            <person name="Watanabe M."/>
            <person name="Kinoshita T."/>
            <person name="Ohta Y."/>
            <person name="Mawaribuchi S."/>
            <person name="Suzuki Y."/>
            <person name="Haramoto Y."/>
            <person name="Yamamoto T."/>
            <person name="Takagi C."/>
            <person name="Kitzman J."/>
            <person name="Shendure J."/>
            <person name="Nakayama T."/>
            <person name="Izutsu Y."/>
            <person name="Robert J."/>
            <person name="Dichmann D."/>
            <person name="Flajnik M."/>
            <person name="Houston D."/>
            <person name="Marcotte E."/>
            <person name="Wallingford J."/>
            <person name="Ito Y."/>
            <person name="Asashima M."/>
            <person name="Ueno N."/>
            <person name="Matsuda Y."/>
            <person name="Jan Veenstra G."/>
            <person name="Fujiyama A."/>
            <person name="Harland R."/>
            <person name="Taira M."/>
            <person name="Rokhsar D.S."/>
        </authorList>
    </citation>
    <scope>NUCLEOTIDE SEQUENCE</scope>
    <source>
        <strain evidence="1">J</strain>
        <tissue evidence="1">Blood</tissue>
    </source>
</reference>